<evidence type="ECO:0000313" key="3">
    <source>
        <dbReference type="Proteomes" id="UP000607653"/>
    </source>
</evidence>
<feature type="transmembrane region" description="Helical" evidence="1">
    <location>
        <begin position="12"/>
        <end position="36"/>
    </location>
</feature>
<accession>A0A822YZL2</accession>
<organism evidence="2 3">
    <name type="scientific">Nelumbo nucifera</name>
    <name type="common">Sacred lotus</name>
    <dbReference type="NCBI Taxonomy" id="4432"/>
    <lineage>
        <taxon>Eukaryota</taxon>
        <taxon>Viridiplantae</taxon>
        <taxon>Streptophyta</taxon>
        <taxon>Embryophyta</taxon>
        <taxon>Tracheophyta</taxon>
        <taxon>Spermatophyta</taxon>
        <taxon>Magnoliopsida</taxon>
        <taxon>Proteales</taxon>
        <taxon>Nelumbonaceae</taxon>
        <taxon>Nelumbo</taxon>
    </lineage>
</organism>
<keyword evidence="1" id="KW-0812">Transmembrane</keyword>
<reference evidence="2 3" key="1">
    <citation type="journal article" date="2020" name="Mol. Biol. Evol.">
        <title>Distinct Expression and Methylation Patterns for Genes with Different Fates following a Single Whole-Genome Duplication in Flowering Plants.</title>
        <authorList>
            <person name="Shi T."/>
            <person name="Rahmani R.S."/>
            <person name="Gugger P.F."/>
            <person name="Wang M."/>
            <person name="Li H."/>
            <person name="Zhang Y."/>
            <person name="Li Z."/>
            <person name="Wang Q."/>
            <person name="Van de Peer Y."/>
            <person name="Marchal K."/>
            <person name="Chen J."/>
        </authorList>
    </citation>
    <scope>NUCLEOTIDE SEQUENCE [LARGE SCALE GENOMIC DNA]</scope>
    <source>
        <tissue evidence="2">Leaf</tissue>
    </source>
</reference>
<dbReference type="Proteomes" id="UP000607653">
    <property type="component" value="Unassembled WGS sequence"/>
</dbReference>
<gene>
    <name evidence="2" type="ORF">HUJ06_008598</name>
</gene>
<dbReference type="EMBL" id="DUZY01000004">
    <property type="protein sequence ID" value="DAD37957.1"/>
    <property type="molecule type" value="Genomic_DNA"/>
</dbReference>
<comment type="caution">
    <text evidence="2">The sequence shown here is derived from an EMBL/GenBank/DDBJ whole genome shotgun (WGS) entry which is preliminary data.</text>
</comment>
<proteinExistence type="predicted"/>
<keyword evidence="1" id="KW-1133">Transmembrane helix</keyword>
<dbReference type="AlphaFoldDB" id="A0A822YZL2"/>
<evidence type="ECO:0000256" key="1">
    <source>
        <dbReference type="SAM" id="Phobius"/>
    </source>
</evidence>
<protein>
    <submittedName>
        <fullName evidence="2">Uncharacterized protein</fullName>
    </submittedName>
</protein>
<keyword evidence="3" id="KW-1185">Reference proteome</keyword>
<name>A0A822YZL2_NELNU</name>
<keyword evidence="1" id="KW-0472">Membrane</keyword>
<sequence>MIPFLFIATVDPSITGCSHCSWIFIILALISNTFSLKKKKQKTLKMDYSDRKRWCSTERERDVYSLWLRLQPNQIPMGSRED</sequence>
<evidence type="ECO:0000313" key="2">
    <source>
        <dbReference type="EMBL" id="DAD37957.1"/>
    </source>
</evidence>